<evidence type="ECO:0008006" key="3">
    <source>
        <dbReference type="Google" id="ProtNLM"/>
    </source>
</evidence>
<dbReference type="InterPro" id="IPR050256">
    <property type="entry name" value="Glycosyltransferase_2"/>
</dbReference>
<evidence type="ECO:0000313" key="2">
    <source>
        <dbReference type="Proteomes" id="UP000522590"/>
    </source>
</evidence>
<organism evidence="1 2">
    <name type="scientific">Komagataeibacter swingsii</name>
    <dbReference type="NCBI Taxonomy" id="215220"/>
    <lineage>
        <taxon>Bacteria</taxon>
        <taxon>Pseudomonadati</taxon>
        <taxon>Pseudomonadota</taxon>
        <taxon>Alphaproteobacteria</taxon>
        <taxon>Acetobacterales</taxon>
        <taxon>Acetobacteraceae</taxon>
        <taxon>Komagataeibacter</taxon>
    </lineage>
</organism>
<protein>
    <recommendedName>
        <fullName evidence="3">Glycosyltransferase 2-like domain-containing protein</fullName>
    </recommendedName>
</protein>
<dbReference type="SUPFAM" id="SSF53448">
    <property type="entry name" value="Nucleotide-diphospho-sugar transferases"/>
    <property type="match status" value="1"/>
</dbReference>
<dbReference type="Proteomes" id="UP000522590">
    <property type="component" value="Unassembled WGS sequence"/>
</dbReference>
<dbReference type="PANTHER" id="PTHR48090">
    <property type="entry name" value="UNDECAPRENYL-PHOSPHATE 4-DEOXY-4-FORMAMIDO-L-ARABINOSE TRANSFERASE-RELATED"/>
    <property type="match status" value="1"/>
</dbReference>
<sequence>MARQAGACIHHVSLQGKGYAVSRMFADIDADFYILADGDATYEAEAAPKMLQLAQSERLDMITGIRVTDRKAAYRPGHVLGNRILAGCVAIIFGNHISDLLSGYRVLSKRLRQIVPDHSTWV</sequence>
<dbReference type="EMBL" id="JABXXS010000028">
    <property type="protein sequence ID" value="NVN37666.1"/>
    <property type="molecule type" value="Genomic_DNA"/>
</dbReference>
<name>A0A850P5Q5_9PROT</name>
<gene>
    <name evidence="1" type="ORF">HUK81_12080</name>
</gene>
<reference evidence="1 2" key="1">
    <citation type="submission" date="2020-06" db="EMBL/GenBank/DDBJ databases">
        <title>Description of novel acetic acid bacteria.</title>
        <authorList>
            <person name="Sombolestani A."/>
        </authorList>
    </citation>
    <scope>NUCLEOTIDE SEQUENCE [LARGE SCALE GENOMIC DNA]</scope>
    <source>
        <strain evidence="1 2">LMG 25</strain>
    </source>
</reference>
<dbReference type="PANTHER" id="PTHR48090:SF7">
    <property type="entry name" value="RFBJ PROTEIN"/>
    <property type="match status" value="1"/>
</dbReference>
<evidence type="ECO:0000313" key="1">
    <source>
        <dbReference type="EMBL" id="NVN37666.1"/>
    </source>
</evidence>
<proteinExistence type="predicted"/>
<accession>A0A850P5Q5</accession>
<dbReference type="AlphaFoldDB" id="A0A850P5Q5"/>
<dbReference type="InterPro" id="IPR029044">
    <property type="entry name" value="Nucleotide-diphossugar_trans"/>
</dbReference>
<comment type="caution">
    <text evidence="1">The sequence shown here is derived from an EMBL/GenBank/DDBJ whole genome shotgun (WGS) entry which is preliminary data.</text>
</comment>
<dbReference type="RefSeq" id="WP_147318829.1">
    <property type="nucleotide sequence ID" value="NZ_JABXXS010000028.1"/>
</dbReference>
<dbReference type="Gene3D" id="3.90.550.10">
    <property type="entry name" value="Spore Coat Polysaccharide Biosynthesis Protein SpsA, Chain A"/>
    <property type="match status" value="1"/>
</dbReference>